<name>A0A7J7JT91_BUGNE</name>
<proteinExistence type="predicted"/>
<accession>A0A7J7JT91</accession>
<keyword evidence="2" id="KW-1185">Reference proteome</keyword>
<protein>
    <submittedName>
        <fullName evidence="1">Uncharacterized protein</fullName>
    </submittedName>
</protein>
<dbReference type="Proteomes" id="UP000593567">
    <property type="component" value="Unassembled WGS sequence"/>
</dbReference>
<evidence type="ECO:0000313" key="1">
    <source>
        <dbReference type="EMBL" id="KAF6028884.1"/>
    </source>
</evidence>
<organism evidence="1 2">
    <name type="scientific">Bugula neritina</name>
    <name type="common">Brown bryozoan</name>
    <name type="synonym">Sertularia neritina</name>
    <dbReference type="NCBI Taxonomy" id="10212"/>
    <lineage>
        <taxon>Eukaryota</taxon>
        <taxon>Metazoa</taxon>
        <taxon>Spiralia</taxon>
        <taxon>Lophotrochozoa</taxon>
        <taxon>Bryozoa</taxon>
        <taxon>Gymnolaemata</taxon>
        <taxon>Cheilostomatida</taxon>
        <taxon>Flustrina</taxon>
        <taxon>Buguloidea</taxon>
        <taxon>Bugulidae</taxon>
        <taxon>Bugula</taxon>
    </lineage>
</organism>
<sequence length="81" mass="9158">MAEVSVSVTGVSRCVLLQGVCQMLASVRMYISIYVSIYLGVTTPDRYKLIMNQSQLGTEQLRNSDINNSELQISWTGQRRR</sequence>
<dbReference type="EMBL" id="VXIV02001897">
    <property type="protein sequence ID" value="KAF6028884.1"/>
    <property type="molecule type" value="Genomic_DNA"/>
</dbReference>
<dbReference type="AlphaFoldDB" id="A0A7J7JT91"/>
<evidence type="ECO:0000313" key="2">
    <source>
        <dbReference type="Proteomes" id="UP000593567"/>
    </source>
</evidence>
<comment type="caution">
    <text evidence="1">The sequence shown here is derived from an EMBL/GenBank/DDBJ whole genome shotgun (WGS) entry which is preliminary data.</text>
</comment>
<gene>
    <name evidence="1" type="ORF">EB796_012809</name>
</gene>
<reference evidence="1" key="1">
    <citation type="submission" date="2020-06" db="EMBL/GenBank/DDBJ databases">
        <title>Draft genome of Bugula neritina, a colonial animal packing powerful symbionts and potential medicines.</title>
        <authorList>
            <person name="Rayko M."/>
        </authorList>
    </citation>
    <scope>NUCLEOTIDE SEQUENCE [LARGE SCALE GENOMIC DNA]</scope>
    <source>
        <strain evidence="1">Kwan_BN1</strain>
    </source>
</reference>